<dbReference type="Pfam" id="PF00933">
    <property type="entry name" value="Glyco_hydro_3"/>
    <property type="match status" value="1"/>
</dbReference>
<dbReference type="InterPro" id="IPR036962">
    <property type="entry name" value="Glyco_hydro_3_N_sf"/>
</dbReference>
<evidence type="ECO:0000256" key="3">
    <source>
        <dbReference type="ARBA" id="ARBA00023180"/>
    </source>
</evidence>
<dbReference type="InterPro" id="IPR001764">
    <property type="entry name" value="Glyco_hydro_3_N"/>
</dbReference>
<organism evidence="9 10">
    <name type="scientific">Monascus purpureus</name>
    <name type="common">Red mold</name>
    <name type="synonym">Monascus anka</name>
    <dbReference type="NCBI Taxonomy" id="5098"/>
    <lineage>
        <taxon>Eukaryota</taxon>
        <taxon>Fungi</taxon>
        <taxon>Dikarya</taxon>
        <taxon>Ascomycota</taxon>
        <taxon>Pezizomycotina</taxon>
        <taxon>Eurotiomycetes</taxon>
        <taxon>Eurotiomycetidae</taxon>
        <taxon>Eurotiales</taxon>
        <taxon>Aspergillaceae</taxon>
        <taxon>Monascus</taxon>
    </lineage>
</organism>
<dbReference type="InterPro" id="IPR017853">
    <property type="entry name" value="GH"/>
</dbReference>
<dbReference type="Proteomes" id="UP000319663">
    <property type="component" value="Unassembled WGS sequence"/>
</dbReference>
<gene>
    <name evidence="9" type="ORF">MPDQ_000468</name>
</gene>
<keyword evidence="5" id="KW-0326">Glycosidase</keyword>
<feature type="chain" id="PRO_5021319626" description="Glycoside hydrolase family 3 N-terminal domain-containing protein" evidence="7">
    <location>
        <begin position="21"/>
        <end position="360"/>
    </location>
</feature>
<keyword evidence="4" id="KW-0119">Carbohydrate metabolism</keyword>
<evidence type="ECO:0000256" key="6">
    <source>
        <dbReference type="SAM" id="MobiDB-lite"/>
    </source>
</evidence>
<evidence type="ECO:0000256" key="4">
    <source>
        <dbReference type="ARBA" id="ARBA00023277"/>
    </source>
</evidence>
<keyword evidence="2" id="KW-0378">Hydrolase</keyword>
<dbReference type="InterPro" id="IPR050226">
    <property type="entry name" value="NagZ_Beta-hexosaminidase"/>
</dbReference>
<dbReference type="EMBL" id="VIFY01000108">
    <property type="protein sequence ID" value="TQB70440.1"/>
    <property type="molecule type" value="Genomic_DNA"/>
</dbReference>
<feature type="signal peptide" evidence="7">
    <location>
        <begin position="1"/>
        <end position="20"/>
    </location>
</feature>
<evidence type="ECO:0000259" key="8">
    <source>
        <dbReference type="Pfam" id="PF00933"/>
    </source>
</evidence>
<dbReference type="AlphaFoldDB" id="A0A507QTQ2"/>
<accession>A0A507QTQ2</accession>
<dbReference type="GO" id="GO:0005975">
    <property type="term" value="P:carbohydrate metabolic process"/>
    <property type="evidence" value="ECO:0007669"/>
    <property type="project" value="InterPro"/>
</dbReference>
<name>A0A507QTQ2_MONPU</name>
<proteinExistence type="inferred from homology"/>
<keyword evidence="7" id="KW-0732">Signal</keyword>
<dbReference type="PANTHER" id="PTHR30480:SF14">
    <property type="entry name" value="HYDROLASE, PUTATIVE (AFU_ORTHOLOGUE AFUA_4G13770)-RELATED"/>
    <property type="match status" value="1"/>
</dbReference>
<evidence type="ECO:0000313" key="9">
    <source>
        <dbReference type="EMBL" id="TQB70440.1"/>
    </source>
</evidence>
<protein>
    <recommendedName>
        <fullName evidence="8">Glycoside hydrolase family 3 N-terminal domain-containing protein</fullName>
    </recommendedName>
</protein>
<dbReference type="GO" id="GO:0009254">
    <property type="term" value="P:peptidoglycan turnover"/>
    <property type="evidence" value="ECO:0007669"/>
    <property type="project" value="TreeGrafter"/>
</dbReference>
<evidence type="ECO:0000256" key="1">
    <source>
        <dbReference type="ARBA" id="ARBA00005336"/>
    </source>
</evidence>
<keyword evidence="3" id="KW-0325">Glycoprotein</keyword>
<keyword evidence="10" id="KW-1185">Reference proteome</keyword>
<dbReference type="Gene3D" id="3.20.20.300">
    <property type="entry name" value="Glycoside hydrolase, family 3, N-terminal domain"/>
    <property type="match status" value="1"/>
</dbReference>
<evidence type="ECO:0000256" key="2">
    <source>
        <dbReference type="ARBA" id="ARBA00022801"/>
    </source>
</evidence>
<reference evidence="9 10" key="1">
    <citation type="submission" date="2019-06" db="EMBL/GenBank/DDBJ databases">
        <title>Wine fermentation using esterase from Monascus purpureus.</title>
        <authorList>
            <person name="Geng C."/>
            <person name="Zhang Y."/>
        </authorList>
    </citation>
    <scope>NUCLEOTIDE SEQUENCE [LARGE SCALE GENOMIC DNA]</scope>
    <source>
        <strain evidence="9">HQ1</strain>
    </source>
</reference>
<dbReference type="GO" id="GO:0004553">
    <property type="term" value="F:hydrolase activity, hydrolyzing O-glycosyl compounds"/>
    <property type="evidence" value="ECO:0007669"/>
    <property type="project" value="InterPro"/>
</dbReference>
<comment type="similarity">
    <text evidence="1">Belongs to the glycosyl hydrolase 3 family.</text>
</comment>
<sequence length="360" mass="38033">MKSTASIAFLLTLLPGLPVAFRLEDLKVQAAYHVIYSYTGATPPTELSTYIEQGLVGGVILFGDNVNDDLPAAVEGWQSAYAKSPAYNGTPLLIMTDQEGGEVRRLPGGPVSSEKEIGQASDPQQAATQAGSDAASALAAYNMNANLAPVLDIFRTPGDFDDQYGRSYSQNATLAGICGAAFTTAQQGKGVLATAKHFPGLGSASSDENTDEVPVQLNVSLHDIRFIDEVPYKAAIAAGLDMVMPSWALYPAFDTEYPAGLSEKWIQHELRGRLGFKGVTISDAIEAGALEAFGNDTNRAILASRAGMDIILAAAKNVTQGQEIVTALAKALSVGTLDRKAFDEATSRILNMRKKLAKSA</sequence>
<dbReference type="PANTHER" id="PTHR30480">
    <property type="entry name" value="BETA-HEXOSAMINIDASE-RELATED"/>
    <property type="match status" value="1"/>
</dbReference>
<comment type="caution">
    <text evidence="9">The sequence shown here is derived from an EMBL/GenBank/DDBJ whole genome shotgun (WGS) entry which is preliminary data.</text>
</comment>
<feature type="region of interest" description="Disordered" evidence="6">
    <location>
        <begin position="104"/>
        <end position="131"/>
    </location>
</feature>
<dbReference type="SUPFAM" id="SSF51445">
    <property type="entry name" value="(Trans)glycosidases"/>
    <property type="match status" value="1"/>
</dbReference>
<evidence type="ECO:0000313" key="10">
    <source>
        <dbReference type="Proteomes" id="UP000319663"/>
    </source>
</evidence>
<dbReference type="STRING" id="5098.A0A507QTQ2"/>
<evidence type="ECO:0000256" key="5">
    <source>
        <dbReference type="ARBA" id="ARBA00023295"/>
    </source>
</evidence>
<evidence type="ECO:0000256" key="7">
    <source>
        <dbReference type="SAM" id="SignalP"/>
    </source>
</evidence>
<feature type="domain" description="Glycoside hydrolase family 3 N-terminal" evidence="8">
    <location>
        <begin position="43"/>
        <end position="351"/>
    </location>
</feature>